<evidence type="ECO:0000313" key="2">
    <source>
        <dbReference type="Ensembl" id="ENSSDUP00000009340.1"/>
    </source>
</evidence>
<feature type="chain" id="PRO_5017435882" description="Kisspeptin 1" evidence="1">
    <location>
        <begin position="21"/>
        <end position="105"/>
    </location>
</feature>
<proteinExistence type="predicted"/>
<keyword evidence="1" id="KW-0732">Signal</keyword>
<evidence type="ECO:0008006" key="4">
    <source>
        <dbReference type="Google" id="ProtNLM"/>
    </source>
</evidence>
<organism evidence="2 3">
    <name type="scientific">Seriola dumerili</name>
    <name type="common">Greater amberjack</name>
    <name type="synonym">Caranx dumerili</name>
    <dbReference type="NCBI Taxonomy" id="41447"/>
    <lineage>
        <taxon>Eukaryota</taxon>
        <taxon>Metazoa</taxon>
        <taxon>Chordata</taxon>
        <taxon>Craniata</taxon>
        <taxon>Vertebrata</taxon>
        <taxon>Euteleostomi</taxon>
        <taxon>Actinopterygii</taxon>
        <taxon>Neopterygii</taxon>
        <taxon>Teleostei</taxon>
        <taxon>Neoteleostei</taxon>
        <taxon>Acanthomorphata</taxon>
        <taxon>Carangaria</taxon>
        <taxon>Carangiformes</taxon>
        <taxon>Carangidae</taxon>
        <taxon>Seriola</taxon>
    </lineage>
</organism>
<accession>A0A3B4TUD4</accession>
<dbReference type="Proteomes" id="UP000261420">
    <property type="component" value="Unplaced"/>
</dbReference>
<reference evidence="2" key="2">
    <citation type="submission" date="2025-09" db="UniProtKB">
        <authorList>
            <consortium name="Ensembl"/>
        </authorList>
    </citation>
    <scope>IDENTIFICATION</scope>
</reference>
<sequence length="105" mass="11588">MMPRLIVALMVATLSTEVYSTSTVTSTHLSEDQAILKALRDLSHASVPPSAKDSGNLAADKIHLADGKFTRTGWWFLKVVLPQTVKKRHDVSSYNLNSFGLRYGK</sequence>
<dbReference type="OMA" id="GWWIAKM"/>
<reference evidence="2" key="1">
    <citation type="submission" date="2025-08" db="UniProtKB">
        <authorList>
            <consortium name="Ensembl"/>
        </authorList>
    </citation>
    <scope>IDENTIFICATION</scope>
</reference>
<protein>
    <recommendedName>
        <fullName evidence="4">Kisspeptin 1</fullName>
    </recommendedName>
</protein>
<keyword evidence="3" id="KW-1185">Reference proteome</keyword>
<dbReference type="GeneTree" id="ENSGT00940000177304"/>
<dbReference type="AlphaFoldDB" id="A0A3B4TUD4"/>
<feature type="signal peptide" evidence="1">
    <location>
        <begin position="1"/>
        <end position="20"/>
    </location>
</feature>
<evidence type="ECO:0000313" key="3">
    <source>
        <dbReference type="Proteomes" id="UP000261420"/>
    </source>
</evidence>
<name>A0A3B4TUD4_SERDU</name>
<evidence type="ECO:0000256" key="1">
    <source>
        <dbReference type="SAM" id="SignalP"/>
    </source>
</evidence>
<dbReference type="Ensembl" id="ENSSDUT00000009520.1">
    <property type="protein sequence ID" value="ENSSDUP00000009340.1"/>
    <property type="gene ID" value="ENSSDUG00000006860.1"/>
</dbReference>